<sequence>MQPRARGSLGGKTDTIRERSFLAETGRKDAKTEEREERAISPYLIEGRPGSFRVDLEVLGLYVADTLPARLLAGHSVGSFATRSLRRSKTAKRDEAREEAGPRPCAILLSLSPRKRRLRHGAVPCVTRILAKGSSRRTGDGKRATTTLELYLHLRSLSYTLHHLSRIQPPPIALSAAATSAKYETTC</sequence>
<comment type="caution">
    <text evidence="2">The sequence shown here is derived from an EMBL/GenBank/DDBJ whole genome shotgun (WGS) entry which is preliminary data.</text>
</comment>
<feature type="compositionally biased region" description="Basic and acidic residues" evidence="1">
    <location>
        <begin position="14"/>
        <end position="36"/>
    </location>
</feature>
<organism evidence="2 3">
    <name type="scientific">Xylocopa violacea</name>
    <name type="common">Violet carpenter bee</name>
    <name type="synonym">Apis violacea</name>
    <dbReference type="NCBI Taxonomy" id="135666"/>
    <lineage>
        <taxon>Eukaryota</taxon>
        <taxon>Metazoa</taxon>
        <taxon>Ecdysozoa</taxon>
        <taxon>Arthropoda</taxon>
        <taxon>Hexapoda</taxon>
        <taxon>Insecta</taxon>
        <taxon>Pterygota</taxon>
        <taxon>Neoptera</taxon>
        <taxon>Endopterygota</taxon>
        <taxon>Hymenoptera</taxon>
        <taxon>Apocrita</taxon>
        <taxon>Aculeata</taxon>
        <taxon>Apoidea</taxon>
        <taxon>Anthophila</taxon>
        <taxon>Apidae</taxon>
        <taxon>Xylocopa</taxon>
        <taxon>Xylocopa</taxon>
    </lineage>
</organism>
<gene>
    <name evidence="2" type="ORF">XYLVIOL_LOCUS1831</name>
</gene>
<dbReference type="Proteomes" id="UP001642520">
    <property type="component" value="Unassembled WGS sequence"/>
</dbReference>
<name>A0ABP1N4A9_XYLVO</name>
<feature type="region of interest" description="Disordered" evidence="1">
    <location>
        <begin position="1"/>
        <end position="36"/>
    </location>
</feature>
<protein>
    <submittedName>
        <fullName evidence="2">Uncharacterized protein</fullName>
    </submittedName>
</protein>
<evidence type="ECO:0000256" key="1">
    <source>
        <dbReference type="SAM" id="MobiDB-lite"/>
    </source>
</evidence>
<dbReference type="EMBL" id="CAXAJV020001286">
    <property type="protein sequence ID" value="CAL7935817.1"/>
    <property type="molecule type" value="Genomic_DNA"/>
</dbReference>
<evidence type="ECO:0000313" key="2">
    <source>
        <dbReference type="EMBL" id="CAL7935817.1"/>
    </source>
</evidence>
<evidence type="ECO:0000313" key="3">
    <source>
        <dbReference type="Proteomes" id="UP001642520"/>
    </source>
</evidence>
<accession>A0ABP1N4A9</accession>
<reference evidence="2 3" key="1">
    <citation type="submission" date="2024-08" db="EMBL/GenBank/DDBJ databases">
        <authorList>
            <person name="Will J Nash"/>
            <person name="Angela Man"/>
            <person name="Seanna McTaggart"/>
            <person name="Kendall Baker"/>
            <person name="Tom Barker"/>
            <person name="Leah Catchpole"/>
            <person name="Alex Durrant"/>
            <person name="Karim Gharbi"/>
            <person name="Naomi Irish"/>
            <person name="Gemy Kaithakottil"/>
            <person name="Debby Ku"/>
            <person name="Aaliyah Providence"/>
            <person name="Felix Shaw"/>
            <person name="David Swarbreck"/>
            <person name="Chris Watkins"/>
            <person name="Ann M. McCartney"/>
            <person name="Giulio Formenti"/>
            <person name="Alice Mouton"/>
            <person name="Noel Vella"/>
            <person name="Bjorn M von Reumont"/>
            <person name="Adriana Vella"/>
            <person name="Wilfried Haerty"/>
        </authorList>
    </citation>
    <scope>NUCLEOTIDE SEQUENCE [LARGE SCALE GENOMIC DNA]</scope>
</reference>
<proteinExistence type="predicted"/>
<keyword evidence="3" id="KW-1185">Reference proteome</keyword>